<sequence length="320" mass="33413">MRDLAVRLAALDEDAGAALRVIAYFDGLIEAGAGLQSIVRGAAVLADCPARLDDEARRVHIRVLPDGVPSPAPLAADKAWPHLAAGSVTLRLERSGPPGPVDAMVLERAVSAARTVLDRTRGRAPAADTTALVELLIDAAGPADARLLAARHLGLPADTPAYVLVRPEGVFINVDEPTSGRAGIGPAVPVLELPASHLAARTALRFTAAGTEEDPGPQVVSYAELGALAALATVPDPGAVPDVQALEHAAAAAPWLLQTLHAVTTTTSLRAAATTLRVHHSTLQDRVIHAEHLLGWSIRDPHGCLRTQLALALRRLHRNP</sequence>
<dbReference type="Gene3D" id="1.10.10.2840">
    <property type="entry name" value="PucR C-terminal helix-turn-helix domain"/>
    <property type="match status" value="1"/>
</dbReference>
<dbReference type="Proteomes" id="UP000680865">
    <property type="component" value="Unassembled WGS sequence"/>
</dbReference>
<name>A0A919T3X2_9ACTN</name>
<evidence type="ECO:0000313" key="3">
    <source>
        <dbReference type="Proteomes" id="UP000680865"/>
    </source>
</evidence>
<dbReference type="AlphaFoldDB" id="A0A919T3X2"/>
<dbReference type="PANTHER" id="PTHR33744:SF1">
    <property type="entry name" value="DNA-BINDING TRANSCRIPTIONAL ACTIVATOR ADER"/>
    <property type="match status" value="1"/>
</dbReference>
<organism evidence="2 3">
    <name type="scientific">Winogradskya consettensis</name>
    <dbReference type="NCBI Taxonomy" id="113560"/>
    <lineage>
        <taxon>Bacteria</taxon>
        <taxon>Bacillati</taxon>
        <taxon>Actinomycetota</taxon>
        <taxon>Actinomycetes</taxon>
        <taxon>Micromonosporales</taxon>
        <taxon>Micromonosporaceae</taxon>
        <taxon>Winogradskya</taxon>
    </lineage>
</organism>
<feature type="domain" description="PucR C-terminal helix-turn-helix" evidence="1">
    <location>
        <begin position="256"/>
        <end position="312"/>
    </location>
</feature>
<gene>
    <name evidence="2" type="ORF">Aco04nite_86240</name>
</gene>
<protein>
    <recommendedName>
        <fullName evidence="1">PucR C-terminal helix-turn-helix domain-containing protein</fullName>
    </recommendedName>
</protein>
<accession>A0A919T3X2</accession>
<dbReference type="EMBL" id="BOQP01000055">
    <property type="protein sequence ID" value="GIM83378.1"/>
    <property type="molecule type" value="Genomic_DNA"/>
</dbReference>
<proteinExistence type="predicted"/>
<dbReference type="InterPro" id="IPR025736">
    <property type="entry name" value="PucR_C-HTH_dom"/>
</dbReference>
<reference evidence="2" key="1">
    <citation type="submission" date="2021-03" db="EMBL/GenBank/DDBJ databases">
        <title>Whole genome shotgun sequence of Actinoplanes consettensis NBRC 14913.</title>
        <authorList>
            <person name="Komaki H."/>
            <person name="Tamura T."/>
        </authorList>
    </citation>
    <scope>NUCLEOTIDE SEQUENCE</scope>
    <source>
        <strain evidence="2">NBRC 14913</strain>
    </source>
</reference>
<evidence type="ECO:0000313" key="2">
    <source>
        <dbReference type="EMBL" id="GIM83378.1"/>
    </source>
</evidence>
<dbReference type="Pfam" id="PF13556">
    <property type="entry name" value="HTH_30"/>
    <property type="match status" value="1"/>
</dbReference>
<dbReference type="RefSeq" id="WP_213002964.1">
    <property type="nucleotide sequence ID" value="NZ_BAAATW010000002.1"/>
</dbReference>
<dbReference type="PANTHER" id="PTHR33744">
    <property type="entry name" value="CARBOHYDRATE DIACID REGULATOR"/>
    <property type="match status" value="1"/>
</dbReference>
<dbReference type="InterPro" id="IPR051448">
    <property type="entry name" value="CdaR-like_regulators"/>
</dbReference>
<evidence type="ECO:0000259" key="1">
    <source>
        <dbReference type="Pfam" id="PF13556"/>
    </source>
</evidence>
<keyword evidence="3" id="KW-1185">Reference proteome</keyword>
<comment type="caution">
    <text evidence="2">The sequence shown here is derived from an EMBL/GenBank/DDBJ whole genome shotgun (WGS) entry which is preliminary data.</text>
</comment>
<dbReference type="InterPro" id="IPR042070">
    <property type="entry name" value="PucR_C-HTH_sf"/>
</dbReference>